<feature type="domain" description="HTH lysR-type" evidence="5">
    <location>
        <begin position="1"/>
        <end position="57"/>
    </location>
</feature>
<dbReference type="PANTHER" id="PTHR30537">
    <property type="entry name" value="HTH-TYPE TRANSCRIPTIONAL REGULATOR"/>
    <property type="match status" value="1"/>
</dbReference>
<dbReference type="InterPro" id="IPR005119">
    <property type="entry name" value="LysR_subst-bd"/>
</dbReference>
<dbReference type="PATRIC" id="fig|151081.8.peg.3000"/>
<dbReference type="InterPro" id="IPR036388">
    <property type="entry name" value="WH-like_DNA-bd_sf"/>
</dbReference>
<dbReference type="GO" id="GO:0003677">
    <property type="term" value="F:DNA binding"/>
    <property type="evidence" value="ECO:0007669"/>
    <property type="project" value="UniProtKB-KW"/>
</dbReference>
<evidence type="ECO:0000259" key="5">
    <source>
        <dbReference type="PROSITE" id="PS50931"/>
    </source>
</evidence>
<gene>
    <name evidence="6" type="ORF">TW72_06250</name>
</gene>
<protein>
    <recommendedName>
        <fullName evidence="5">HTH lysR-type domain-containing protein</fullName>
    </recommendedName>
</protein>
<dbReference type="Proteomes" id="UP000033664">
    <property type="component" value="Unassembled WGS sequence"/>
</dbReference>
<keyword evidence="3" id="KW-0238">DNA-binding</keyword>
<dbReference type="SUPFAM" id="SSF53850">
    <property type="entry name" value="Periplasmic binding protein-like II"/>
    <property type="match status" value="1"/>
</dbReference>
<dbReference type="Pfam" id="PF00126">
    <property type="entry name" value="HTH_1"/>
    <property type="match status" value="1"/>
</dbReference>
<dbReference type="Gene3D" id="1.10.10.10">
    <property type="entry name" value="Winged helix-like DNA-binding domain superfamily/Winged helix DNA-binding domain"/>
    <property type="match status" value="1"/>
</dbReference>
<evidence type="ECO:0000256" key="3">
    <source>
        <dbReference type="ARBA" id="ARBA00023125"/>
    </source>
</evidence>
<dbReference type="InterPro" id="IPR000847">
    <property type="entry name" value="LysR_HTH_N"/>
</dbReference>
<dbReference type="FunFam" id="1.10.10.10:FF:000001">
    <property type="entry name" value="LysR family transcriptional regulator"/>
    <property type="match status" value="1"/>
</dbReference>
<dbReference type="Gene3D" id="3.40.190.290">
    <property type="match status" value="1"/>
</dbReference>
<dbReference type="PROSITE" id="PS50931">
    <property type="entry name" value="HTH_LYSR"/>
    <property type="match status" value="1"/>
</dbReference>
<dbReference type="OrthoDB" id="9786526at2"/>
<comment type="similarity">
    <text evidence="1">Belongs to the LysR transcriptional regulatory family.</text>
</comment>
<dbReference type="CDD" id="cd08422">
    <property type="entry name" value="PBP2_CrgA_like"/>
    <property type="match status" value="1"/>
</dbReference>
<organism evidence="6 7">
    <name type="scientific">Pseudoalteromonas ruthenica</name>
    <dbReference type="NCBI Taxonomy" id="151081"/>
    <lineage>
        <taxon>Bacteria</taxon>
        <taxon>Pseudomonadati</taxon>
        <taxon>Pseudomonadota</taxon>
        <taxon>Gammaproteobacteria</taxon>
        <taxon>Alteromonadales</taxon>
        <taxon>Pseudoalteromonadaceae</taxon>
        <taxon>Pseudoalteromonas</taxon>
    </lineage>
</organism>
<evidence type="ECO:0000256" key="4">
    <source>
        <dbReference type="ARBA" id="ARBA00023163"/>
    </source>
</evidence>
<dbReference type="Pfam" id="PF03466">
    <property type="entry name" value="LysR_substrate"/>
    <property type="match status" value="1"/>
</dbReference>
<dbReference type="AlphaFoldDB" id="A0A0F4PYX3"/>
<dbReference type="eggNOG" id="COG0583">
    <property type="taxonomic scope" value="Bacteria"/>
</dbReference>
<sequence>MLDDIRVFVHIAQQGGLGAAAQLLSLPPATVTRRLQRLEQHLNCKLLNRSARHCQLTQQGEVYYHAYVDLVAQFEHTEHRLNEANASLTGQLKVLAPMNFSHGFLKPFWLHFTRTYPQVALQLELSNDKQDMVNTQADMAIRIGPQHDSAFMQQRLGESDTLLVASPEFMQRQNSEEVNTLEQLRTLPLIGTTLRKSWQLTHLPSKRRHKFVPRFMHQFNDTSFVKYLACDGQGAALLPRFEIINELQRNKLKCIAPNWRSEPRTIYVLWPSGRLLSRRAQLLKQQLNEFIATHLPSDNG</sequence>
<dbReference type="InterPro" id="IPR058163">
    <property type="entry name" value="LysR-type_TF_proteobact-type"/>
</dbReference>
<evidence type="ECO:0000256" key="2">
    <source>
        <dbReference type="ARBA" id="ARBA00023015"/>
    </source>
</evidence>
<dbReference type="InterPro" id="IPR036390">
    <property type="entry name" value="WH_DNA-bd_sf"/>
</dbReference>
<keyword evidence="4" id="KW-0804">Transcription</keyword>
<accession>A0A0F4PYX3</accession>
<evidence type="ECO:0000313" key="7">
    <source>
        <dbReference type="Proteomes" id="UP000033664"/>
    </source>
</evidence>
<dbReference type="SUPFAM" id="SSF46785">
    <property type="entry name" value="Winged helix' DNA-binding domain"/>
    <property type="match status" value="1"/>
</dbReference>
<dbReference type="GO" id="GO:0003700">
    <property type="term" value="F:DNA-binding transcription factor activity"/>
    <property type="evidence" value="ECO:0007669"/>
    <property type="project" value="InterPro"/>
</dbReference>
<comment type="caution">
    <text evidence="6">The sequence shown here is derived from an EMBL/GenBank/DDBJ whole genome shotgun (WGS) entry which is preliminary data.</text>
</comment>
<dbReference type="EMBL" id="JXXZ01000006">
    <property type="protein sequence ID" value="KJZ00305.1"/>
    <property type="molecule type" value="Genomic_DNA"/>
</dbReference>
<dbReference type="RefSeq" id="WP_045980118.1">
    <property type="nucleotide sequence ID" value="NZ_JXXY01000015.1"/>
</dbReference>
<proteinExistence type="inferred from homology"/>
<keyword evidence="7" id="KW-1185">Reference proteome</keyword>
<keyword evidence="2" id="KW-0805">Transcription regulation</keyword>
<evidence type="ECO:0000256" key="1">
    <source>
        <dbReference type="ARBA" id="ARBA00009437"/>
    </source>
</evidence>
<name>A0A0F4PYX3_9GAMM</name>
<dbReference type="GeneID" id="58228087"/>
<dbReference type="PANTHER" id="PTHR30537:SF5">
    <property type="entry name" value="HTH-TYPE TRANSCRIPTIONAL ACTIVATOR TTDR-RELATED"/>
    <property type="match status" value="1"/>
</dbReference>
<evidence type="ECO:0000313" key="6">
    <source>
        <dbReference type="EMBL" id="KJZ00305.1"/>
    </source>
</evidence>
<reference evidence="6 7" key="1">
    <citation type="journal article" date="2015" name="BMC Genomics">
        <title>Genome mining reveals unlocked bioactive potential of marine Gram-negative bacteria.</title>
        <authorList>
            <person name="Machado H."/>
            <person name="Sonnenschein E.C."/>
            <person name="Melchiorsen J."/>
            <person name="Gram L."/>
        </authorList>
    </citation>
    <scope>NUCLEOTIDE SEQUENCE [LARGE SCALE GENOMIC DNA]</scope>
    <source>
        <strain evidence="6 7">S3137</strain>
    </source>
</reference>